<proteinExistence type="predicted"/>
<dbReference type="EMBL" id="NXIG01000003">
    <property type="protein sequence ID" value="RXI31798.1"/>
    <property type="molecule type" value="Genomic_DNA"/>
</dbReference>
<reference evidence="1 3" key="2">
    <citation type="submission" date="2018-08" db="EMBL/GenBank/DDBJ databases">
        <title>Complete genome of the Arcobacter ellisii type strain LMG 26155.</title>
        <authorList>
            <person name="Miller W.G."/>
            <person name="Yee E."/>
            <person name="Bono J.L."/>
        </authorList>
    </citation>
    <scope>NUCLEOTIDE SEQUENCE [LARGE SCALE GENOMIC DNA]</scope>
    <source>
        <strain evidence="1 3">LMG 26155</strain>
    </source>
</reference>
<dbReference type="RefSeq" id="WP_118918498.1">
    <property type="nucleotide sequence ID" value="NZ_CP032097.1"/>
</dbReference>
<keyword evidence="3" id="KW-1185">Reference proteome</keyword>
<dbReference type="KEGG" id="aell:AELL_2759"/>
<evidence type="ECO:0000313" key="1">
    <source>
        <dbReference type="EMBL" id="AXX96363.1"/>
    </source>
</evidence>
<gene>
    <name evidence="1" type="ORF">AELL_2759</name>
    <name evidence="2" type="ORF">CP962_03185</name>
</gene>
<evidence type="ECO:0000313" key="3">
    <source>
        <dbReference type="Proteomes" id="UP000262582"/>
    </source>
</evidence>
<protein>
    <submittedName>
        <fullName evidence="2">Uncharacterized protein</fullName>
    </submittedName>
</protein>
<name>A0A347UBY5_9BACT</name>
<dbReference type="OrthoDB" id="5345307at2"/>
<dbReference type="EMBL" id="CP032097">
    <property type="protein sequence ID" value="AXX96363.1"/>
    <property type="molecule type" value="Genomic_DNA"/>
</dbReference>
<evidence type="ECO:0000313" key="4">
    <source>
        <dbReference type="Proteomes" id="UP000290588"/>
    </source>
</evidence>
<accession>A0A347UBY5</accession>
<evidence type="ECO:0000313" key="2">
    <source>
        <dbReference type="EMBL" id="RXI31798.1"/>
    </source>
</evidence>
<sequence length="87" mass="10356">MNFTESLLKHIDKLVGTLRPEDELQEVLKRKFTKKEYKVFVAFEDGKSLDEIKALTKEDEEKINEHYKVAKKKLNQEKIKKELVSFE</sequence>
<dbReference type="AlphaFoldDB" id="A0A347UBY5"/>
<reference evidence="2 4" key="1">
    <citation type="submission" date="2017-09" db="EMBL/GenBank/DDBJ databases">
        <title>Genomics of the genus Arcobacter.</title>
        <authorList>
            <person name="Perez-Cataluna A."/>
            <person name="Figueras M.J."/>
            <person name="Salas-Masso N."/>
        </authorList>
    </citation>
    <scope>NUCLEOTIDE SEQUENCE [LARGE SCALE GENOMIC DNA]</scope>
    <source>
        <strain evidence="2 4">CECT 7837</strain>
    </source>
</reference>
<dbReference type="Proteomes" id="UP000290588">
    <property type="component" value="Unassembled WGS sequence"/>
</dbReference>
<dbReference type="Proteomes" id="UP000262582">
    <property type="component" value="Chromosome"/>
</dbReference>
<organism evidence="2 4">
    <name type="scientific">Arcobacter ellisii</name>
    <dbReference type="NCBI Taxonomy" id="913109"/>
    <lineage>
        <taxon>Bacteria</taxon>
        <taxon>Pseudomonadati</taxon>
        <taxon>Campylobacterota</taxon>
        <taxon>Epsilonproteobacteria</taxon>
        <taxon>Campylobacterales</taxon>
        <taxon>Arcobacteraceae</taxon>
        <taxon>Arcobacter</taxon>
    </lineage>
</organism>